<evidence type="ECO:0000259" key="10">
    <source>
        <dbReference type="PROSITE" id="PS51012"/>
    </source>
</evidence>
<dbReference type="Pfam" id="PF01061">
    <property type="entry name" value="ABC2_membrane"/>
    <property type="match status" value="1"/>
</dbReference>
<dbReference type="AlphaFoldDB" id="F2JIM2"/>
<evidence type="ECO:0000256" key="2">
    <source>
        <dbReference type="ARBA" id="ARBA00007783"/>
    </source>
</evidence>
<gene>
    <name evidence="11" type="ordered locus">Clole_3812</name>
</gene>
<feature type="transmembrane region" description="Helical" evidence="9">
    <location>
        <begin position="110"/>
        <end position="135"/>
    </location>
</feature>
<evidence type="ECO:0000313" key="11">
    <source>
        <dbReference type="EMBL" id="ADZ85492.1"/>
    </source>
</evidence>
<dbReference type="InterPro" id="IPR047817">
    <property type="entry name" value="ABC2_TM_bact-type"/>
</dbReference>
<reference evidence="11 12" key="1">
    <citation type="journal article" date="2011" name="J. Bacteriol.">
        <title>Complete genome sequence of the cellulose-degrading bacterium Cellulosilyticum lentocellum.</title>
        <authorList>
            <consortium name="US DOE Joint Genome Institute"/>
            <person name="Miller D.A."/>
            <person name="Suen G."/>
            <person name="Bruce D."/>
            <person name="Copeland A."/>
            <person name="Cheng J.F."/>
            <person name="Detter C."/>
            <person name="Goodwin L.A."/>
            <person name="Han C.S."/>
            <person name="Hauser L.J."/>
            <person name="Land M.L."/>
            <person name="Lapidus A."/>
            <person name="Lucas S."/>
            <person name="Meincke L."/>
            <person name="Pitluck S."/>
            <person name="Tapia R."/>
            <person name="Teshima H."/>
            <person name="Woyke T."/>
            <person name="Fox B.G."/>
            <person name="Angert E.R."/>
            <person name="Currie C.R."/>
        </authorList>
    </citation>
    <scope>NUCLEOTIDE SEQUENCE [LARGE SCALE GENOMIC DNA]</scope>
    <source>
        <strain evidence="12">ATCC 49066 / DSM 5427 / NCIMB 11756 / RHM5</strain>
    </source>
</reference>
<dbReference type="KEGG" id="cle:Clole_3812"/>
<dbReference type="STRING" id="642492.Clole_3812"/>
<dbReference type="Proteomes" id="UP000008467">
    <property type="component" value="Chromosome"/>
</dbReference>
<evidence type="ECO:0000256" key="8">
    <source>
        <dbReference type="ARBA" id="ARBA00023136"/>
    </source>
</evidence>
<dbReference type="GO" id="GO:0005886">
    <property type="term" value="C:plasma membrane"/>
    <property type="evidence" value="ECO:0007669"/>
    <property type="project" value="UniProtKB-SubCell"/>
</dbReference>
<dbReference type="PANTHER" id="PTHR30413:SF8">
    <property type="entry name" value="TRANSPORT PERMEASE PROTEIN"/>
    <property type="match status" value="1"/>
</dbReference>
<dbReference type="PANTHER" id="PTHR30413">
    <property type="entry name" value="INNER MEMBRANE TRANSPORT PERMEASE"/>
    <property type="match status" value="1"/>
</dbReference>
<evidence type="ECO:0000256" key="1">
    <source>
        <dbReference type="ARBA" id="ARBA00004429"/>
    </source>
</evidence>
<feature type="transmembrane region" description="Helical" evidence="9">
    <location>
        <begin position="37"/>
        <end position="59"/>
    </location>
</feature>
<organism evidence="11 12">
    <name type="scientific">Cellulosilyticum lentocellum (strain ATCC 49066 / DSM 5427 / NCIMB 11756 / RHM5)</name>
    <name type="common">Clostridium lentocellum</name>
    <dbReference type="NCBI Taxonomy" id="642492"/>
    <lineage>
        <taxon>Bacteria</taxon>
        <taxon>Bacillati</taxon>
        <taxon>Bacillota</taxon>
        <taxon>Clostridia</taxon>
        <taxon>Lachnospirales</taxon>
        <taxon>Cellulosilyticaceae</taxon>
        <taxon>Cellulosilyticum</taxon>
    </lineage>
</organism>
<keyword evidence="7 9" id="KW-1133">Transmembrane helix</keyword>
<feature type="transmembrane region" description="Helical" evidence="9">
    <location>
        <begin position="141"/>
        <end position="162"/>
    </location>
</feature>
<comment type="subcellular location">
    <subcellularLocation>
        <location evidence="1">Cell inner membrane</location>
        <topology evidence="1">Multi-pass membrane protein</topology>
    </subcellularLocation>
    <subcellularLocation>
        <location evidence="9">Cell membrane</location>
        <topology evidence="9">Multi-pass membrane protein</topology>
    </subcellularLocation>
</comment>
<dbReference type="EMBL" id="CP002582">
    <property type="protein sequence ID" value="ADZ85492.1"/>
    <property type="molecule type" value="Genomic_DNA"/>
</dbReference>
<evidence type="ECO:0000256" key="7">
    <source>
        <dbReference type="ARBA" id="ARBA00022989"/>
    </source>
</evidence>
<dbReference type="RefSeq" id="WP_013658766.1">
    <property type="nucleotide sequence ID" value="NC_015275.1"/>
</dbReference>
<dbReference type="eggNOG" id="COG1682">
    <property type="taxonomic scope" value="Bacteria"/>
</dbReference>
<evidence type="ECO:0000256" key="4">
    <source>
        <dbReference type="ARBA" id="ARBA00022475"/>
    </source>
</evidence>
<name>F2JIM2_CELLD</name>
<feature type="transmembrane region" description="Helical" evidence="9">
    <location>
        <begin position="79"/>
        <end position="98"/>
    </location>
</feature>
<comment type="similarity">
    <text evidence="2 9">Belongs to the ABC-2 integral membrane protein family.</text>
</comment>
<feature type="transmembrane region" description="Helical" evidence="9">
    <location>
        <begin position="174"/>
        <end position="190"/>
    </location>
</feature>
<proteinExistence type="inferred from homology"/>
<protein>
    <recommendedName>
        <fullName evidence="9">Transport permease protein</fullName>
    </recommendedName>
</protein>
<dbReference type="PROSITE" id="PS51012">
    <property type="entry name" value="ABC_TM2"/>
    <property type="match status" value="1"/>
</dbReference>
<feature type="transmembrane region" description="Helical" evidence="9">
    <location>
        <begin position="232"/>
        <end position="252"/>
    </location>
</feature>
<evidence type="ECO:0000313" key="12">
    <source>
        <dbReference type="Proteomes" id="UP000008467"/>
    </source>
</evidence>
<keyword evidence="5" id="KW-0997">Cell inner membrane</keyword>
<keyword evidence="3 9" id="KW-0813">Transport</keyword>
<keyword evidence="6 9" id="KW-0812">Transmembrane</keyword>
<evidence type="ECO:0000256" key="9">
    <source>
        <dbReference type="RuleBase" id="RU361157"/>
    </source>
</evidence>
<dbReference type="GO" id="GO:0140359">
    <property type="term" value="F:ABC-type transporter activity"/>
    <property type="evidence" value="ECO:0007669"/>
    <property type="project" value="InterPro"/>
</dbReference>
<keyword evidence="8 9" id="KW-0472">Membrane</keyword>
<keyword evidence="12" id="KW-1185">Reference proteome</keyword>
<feature type="domain" description="ABC transmembrane type-2" evidence="10">
    <location>
        <begin position="35"/>
        <end position="256"/>
    </location>
</feature>
<dbReference type="InterPro" id="IPR013525">
    <property type="entry name" value="ABC2_TM"/>
</dbReference>
<keyword evidence="4 9" id="KW-1003">Cell membrane</keyword>
<evidence type="ECO:0000256" key="6">
    <source>
        <dbReference type="ARBA" id="ARBA00022692"/>
    </source>
</evidence>
<evidence type="ECO:0000256" key="5">
    <source>
        <dbReference type="ARBA" id="ARBA00022519"/>
    </source>
</evidence>
<dbReference type="GO" id="GO:0015920">
    <property type="term" value="P:lipopolysaccharide transport"/>
    <property type="evidence" value="ECO:0007669"/>
    <property type="project" value="TreeGrafter"/>
</dbReference>
<accession>F2JIM2</accession>
<sequence length="264" mass="30668">METLNTYVKKIYEARYFLLHLVNWDIKYKFRRSKLGIIWTVLQPFLLTLIIALVFGYVFDQEMTTYAPYILSGVLVWDIISAAIIGNGSSFLAAETYIRQFAHPVTLYPLRAAMVSVITFIIATIGLFAWIGFIYPENIPIALISLPLTGMIYFLMAWALSIISSHINVRYRDYPYVMQLVMQFLWYMSPVFFKEEMFESNALLHSFFLVNPITHVLMVIREPFLSGSFAPIVSYVYTFAIASLLLIIAWYVNKKLEKTVIYYL</sequence>
<evidence type="ECO:0000256" key="3">
    <source>
        <dbReference type="ARBA" id="ARBA00022448"/>
    </source>
</evidence>
<dbReference type="HOGENOM" id="CLU_060703_0_0_9"/>